<accession>A0A4C1YV68</accession>
<sequence>MLTTKPDSLVKPAARAARPAIHVSGWRVLITNPLLILIDAPAPAALHSNTKLAQFQVSTESRRQLSAGNLSGGYKTWEARGRPAVGGLGAASVGTSFRK</sequence>
<evidence type="ECO:0000313" key="2">
    <source>
        <dbReference type="EMBL" id="GBP78822.1"/>
    </source>
</evidence>
<dbReference type="PROSITE" id="PS50206">
    <property type="entry name" value="RHODANESE_3"/>
    <property type="match status" value="1"/>
</dbReference>
<proteinExistence type="predicted"/>
<evidence type="ECO:0000313" key="3">
    <source>
        <dbReference type="Proteomes" id="UP000299102"/>
    </source>
</evidence>
<organism evidence="2 3">
    <name type="scientific">Eumeta variegata</name>
    <name type="common">Bagworm moth</name>
    <name type="synonym">Eumeta japonica</name>
    <dbReference type="NCBI Taxonomy" id="151549"/>
    <lineage>
        <taxon>Eukaryota</taxon>
        <taxon>Metazoa</taxon>
        <taxon>Ecdysozoa</taxon>
        <taxon>Arthropoda</taxon>
        <taxon>Hexapoda</taxon>
        <taxon>Insecta</taxon>
        <taxon>Pterygota</taxon>
        <taxon>Neoptera</taxon>
        <taxon>Endopterygota</taxon>
        <taxon>Lepidoptera</taxon>
        <taxon>Glossata</taxon>
        <taxon>Ditrysia</taxon>
        <taxon>Tineoidea</taxon>
        <taxon>Psychidae</taxon>
        <taxon>Oiketicinae</taxon>
        <taxon>Eumeta</taxon>
    </lineage>
</organism>
<evidence type="ECO:0000259" key="1">
    <source>
        <dbReference type="PROSITE" id="PS50206"/>
    </source>
</evidence>
<feature type="domain" description="Rhodanese" evidence="1">
    <location>
        <begin position="69"/>
        <end position="86"/>
    </location>
</feature>
<comment type="caution">
    <text evidence="2">The sequence shown here is derived from an EMBL/GenBank/DDBJ whole genome shotgun (WGS) entry which is preliminary data.</text>
</comment>
<name>A0A4C1YV68_EUMVA</name>
<dbReference type="InterPro" id="IPR001763">
    <property type="entry name" value="Rhodanese-like_dom"/>
</dbReference>
<keyword evidence="3" id="KW-1185">Reference proteome</keyword>
<reference evidence="2 3" key="1">
    <citation type="journal article" date="2019" name="Commun. Biol.">
        <title>The bagworm genome reveals a unique fibroin gene that provides high tensile strength.</title>
        <authorList>
            <person name="Kono N."/>
            <person name="Nakamura H."/>
            <person name="Ohtoshi R."/>
            <person name="Tomita M."/>
            <person name="Numata K."/>
            <person name="Arakawa K."/>
        </authorList>
    </citation>
    <scope>NUCLEOTIDE SEQUENCE [LARGE SCALE GENOMIC DNA]</scope>
</reference>
<dbReference type="EMBL" id="BGZK01001387">
    <property type="protein sequence ID" value="GBP78822.1"/>
    <property type="molecule type" value="Genomic_DNA"/>
</dbReference>
<gene>
    <name evidence="2" type="ORF">EVAR_65332_1</name>
</gene>
<protein>
    <recommendedName>
        <fullName evidence="1">Rhodanese domain-containing protein</fullName>
    </recommendedName>
</protein>
<dbReference type="AlphaFoldDB" id="A0A4C1YV68"/>
<dbReference type="Proteomes" id="UP000299102">
    <property type="component" value="Unassembled WGS sequence"/>
</dbReference>